<evidence type="ECO:0000313" key="3">
    <source>
        <dbReference type="Proteomes" id="UP001236657"/>
    </source>
</evidence>
<gene>
    <name evidence="2" type="ORF">RCF98_12160</name>
</gene>
<organism evidence="2 3">
    <name type="scientific">Thiothrix lacustris</name>
    <dbReference type="NCBI Taxonomy" id="525917"/>
    <lineage>
        <taxon>Bacteria</taxon>
        <taxon>Pseudomonadati</taxon>
        <taxon>Pseudomonadota</taxon>
        <taxon>Gammaproteobacteria</taxon>
        <taxon>Thiotrichales</taxon>
        <taxon>Thiotrichaceae</taxon>
        <taxon>Thiothrix</taxon>
    </lineage>
</organism>
<proteinExistence type="predicted"/>
<evidence type="ECO:0008006" key="4">
    <source>
        <dbReference type="Google" id="ProtNLM"/>
    </source>
</evidence>
<keyword evidence="3" id="KW-1185">Reference proteome</keyword>
<evidence type="ECO:0000313" key="2">
    <source>
        <dbReference type="EMBL" id="WML89724.1"/>
    </source>
</evidence>
<evidence type="ECO:0000256" key="1">
    <source>
        <dbReference type="SAM" id="SignalP"/>
    </source>
</evidence>
<protein>
    <recommendedName>
        <fullName evidence="4">Porin domain-containing protein</fullName>
    </recommendedName>
</protein>
<name>A0ABY9MM35_9GAMM</name>
<dbReference type="Proteomes" id="UP001236657">
    <property type="component" value="Chromosome"/>
</dbReference>
<dbReference type="EMBL" id="CP133218">
    <property type="protein sequence ID" value="WML89724.1"/>
    <property type="molecule type" value="Genomic_DNA"/>
</dbReference>
<feature type="signal peptide" evidence="1">
    <location>
        <begin position="1"/>
        <end position="23"/>
    </location>
</feature>
<feature type="chain" id="PRO_5046605691" description="Porin domain-containing protein" evidence="1">
    <location>
        <begin position="24"/>
        <end position="249"/>
    </location>
</feature>
<reference evidence="2 3" key="1">
    <citation type="submission" date="2023-08" db="EMBL/GenBank/DDBJ databases">
        <title>New molecular markers tilS and rpoB for phylogenetic and monitoring studies of the genus Thiothrix biodiversity.</title>
        <authorList>
            <person name="Ravin N.V."/>
            <person name="Smolyakov D."/>
            <person name="Markov N.D."/>
            <person name="Beletsky A.V."/>
            <person name="Mardanov A.V."/>
            <person name="Rudenko T.S."/>
            <person name="Grabovich M.Y."/>
        </authorList>
    </citation>
    <scope>NUCLEOTIDE SEQUENCE [LARGE SCALE GENOMIC DNA]</scope>
    <source>
        <strain evidence="2 3">MK1</strain>
    </source>
</reference>
<accession>A0ABY9MM35</accession>
<sequence length="249" mass="26809">MTKHTCCAVSSACLLLCSFHAHSQTADTLTKQSGVSLSIETQQQDYDLTSLSFDQPALAPLATMKARINASSDIKATSIKLNHWVNPHINLFGVISKVTGEGTATLPALPGLNLPDVRINADGTTYSIGATAVAKRGKHFGAATYVYTAYQPDNMNTTNDSWSLTPAVGTITPIGIFSLGLRYQQSKGNYIGTTTTPLGEVNANIGVKNKDHNSWIIDYRTPLTDSLLFSTSAELGNRQGVRLELTQRF</sequence>
<dbReference type="RefSeq" id="WP_308894019.1">
    <property type="nucleotide sequence ID" value="NZ_CP133218.1"/>
</dbReference>
<keyword evidence="1" id="KW-0732">Signal</keyword>